<keyword evidence="3" id="KW-1185">Reference proteome</keyword>
<gene>
    <name evidence="2" type="ORF">V5O48_009532</name>
    <name evidence="1" type="ORF">V5O48_014891</name>
</gene>
<comment type="caution">
    <text evidence="2">The sequence shown here is derived from an EMBL/GenBank/DDBJ whole genome shotgun (WGS) entry which is preliminary data.</text>
</comment>
<evidence type="ECO:0000313" key="3">
    <source>
        <dbReference type="Proteomes" id="UP001465976"/>
    </source>
</evidence>
<dbReference type="InterPro" id="IPR011008">
    <property type="entry name" value="Dimeric_a/b-barrel"/>
</dbReference>
<evidence type="ECO:0000313" key="1">
    <source>
        <dbReference type="EMBL" id="KAL0567106.1"/>
    </source>
</evidence>
<dbReference type="SUPFAM" id="SSF54909">
    <property type="entry name" value="Dimeric alpha+beta barrel"/>
    <property type="match status" value="2"/>
</dbReference>
<dbReference type="Proteomes" id="UP001465976">
    <property type="component" value="Unassembled WGS sequence"/>
</dbReference>
<evidence type="ECO:0000313" key="2">
    <source>
        <dbReference type="EMBL" id="KAL0572439.1"/>
    </source>
</evidence>
<dbReference type="Gene3D" id="3.30.70.100">
    <property type="match status" value="2"/>
</dbReference>
<dbReference type="EMBL" id="JBAHYK010001675">
    <property type="protein sequence ID" value="KAL0567106.1"/>
    <property type="molecule type" value="Genomic_DNA"/>
</dbReference>
<proteinExistence type="predicted"/>
<accession>A0ABR3FAZ3</accession>
<sequence>MALLEIAVFKNSKGVSQEASEKLAGVKGLLSAHSGIQIEDPEYVHWVLHWETLDAHQKFAVSSEYREYQQNAGEMSSERILVEVTPEHDIPTVFGAPVSEFAIATLKSPSLREKWNKCLEVTLGGMEATKGAIAGVRGIAAGNPDQYVFVIGWESIEDHQAALAAPYAQDIYNETISLTHFNAKHARMSRLY</sequence>
<reference evidence="2 3" key="1">
    <citation type="submission" date="2024-02" db="EMBL/GenBank/DDBJ databases">
        <title>A draft genome for the cacao thread blight pathogen Marasmius crinis-equi.</title>
        <authorList>
            <person name="Cohen S.P."/>
            <person name="Baruah I.K."/>
            <person name="Amoako-Attah I."/>
            <person name="Bukari Y."/>
            <person name="Meinhardt L.W."/>
            <person name="Bailey B.A."/>
        </authorList>
    </citation>
    <scope>NUCLEOTIDE SEQUENCE [LARGE SCALE GENOMIC DNA]</scope>
    <source>
        <strain evidence="2 3">GH-76</strain>
    </source>
</reference>
<evidence type="ECO:0008006" key="4">
    <source>
        <dbReference type="Google" id="ProtNLM"/>
    </source>
</evidence>
<name>A0ABR3FAZ3_9AGAR</name>
<organism evidence="2 3">
    <name type="scientific">Marasmius crinis-equi</name>
    <dbReference type="NCBI Taxonomy" id="585013"/>
    <lineage>
        <taxon>Eukaryota</taxon>
        <taxon>Fungi</taxon>
        <taxon>Dikarya</taxon>
        <taxon>Basidiomycota</taxon>
        <taxon>Agaricomycotina</taxon>
        <taxon>Agaricomycetes</taxon>
        <taxon>Agaricomycetidae</taxon>
        <taxon>Agaricales</taxon>
        <taxon>Marasmiineae</taxon>
        <taxon>Marasmiaceae</taxon>
        <taxon>Marasmius</taxon>
    </lineage>
</organism>
<dbReference type="EMBL" id="JBAHYK010000630">
    <property type="protein sequence ID" value="KAL0572439.1"/>
    <property type="molecule type" value="Genomic_DNA"/>
</dbReference>
<protein>
    <recommendedName>
        <fullName evidence="4">Antibiotic biosynthesis monooxygenase</fullName>
    </recommendedName>
</protein>